<dbReference type="Proteomes" id="UP001231941">
    <property type="component" value="Unassembled WGS sequence"/>
</dbReference>
<dbReference type="RefSeq" id="WP_305990551.1">
    <property type="nucleotide sequence ID" value="NZ_JAVAMP010000001.1"/>
</dbReference>
<evidence type="ECO:0008006" key="4">
    <source>
        <dbReference type="Google" id="ProtNLM"/>
    </source>
</evidence>
<comment type="caution">
    <text evidence="2">The sequence shown here is derived from an EMBL/GenBank/DDBJ whole genome shotgun (WGS) entry which is preliminary data.</text>
</comment>
<sequence>MRQFLSAVKTDMLFQFRHGFYIAYLLVAIIYIILLKAIPSQYQEMLTIFVIFSDPAILGFFFIGGIYLLEKGQNILENIFVTPFKVTSYLISKIVSLTWIALIFCLLILILVYGFQINYLPITLSILLTSTFFTLLGITLVVRVGTVNEYLFIVTPLYITIFFLPVLEILDIYQSSLFFILPSKASLLLLEGAFRTLTVAEWSYAIFTLLIWIAIAFLFAKNIFYRYVILKIGDE</sequence>
<keyword evidence="1" id="KW-0472">Membrane</keyword>
<feature type="transmembrane region" description="Helical" evidence="1">
    <location>
        <begin position="45"/>
        <end position="69"/>
    </location>
</feature>
<evidence type="ECO:0000256" key="1">
    <source>
        <dbReference type="SAM" id="Phobius"/>
    </source>
</evidence>
<gene>
    <name evidence="2" type="ORF">Q5Y73_04075</name>
</gene>
<protein>
    <recommendedName>
        <fullName evidence="4">ABC transporter permease</fullName>
    </recommendedName>
</protein>
<organism evidence="2 3">
    <name type="scientific">Chengkuizengella axinellae</name>
    <dbReference type="NCBI Taxonomy" id="3064388"/>
    <lineage>
        <taxon>Bacteria</taxon>
        <taxon>Bacillati</taxon>
        <taxon>Bacillota</taxon>
        <taxon>Bacilli</taxon>
        <taxon>Bacillales</taxon>
        <taxon>Paenibacillaceae</taxon>
        <taxon>Chengkuizengella</taxon>
    </lineage>
</organism>
<evidence type="ECO:0000313" key="3">
    <source>
        <dbReference type="Proteomes" id="UP001231941"/>
    </source>
</evidence>
<keyword evidence="3" id="KW-1185">Reference proteome</keyword>
<dbReference type="Pfam" id="PF24686">
    <property type="entry name" value="FLQE3_permease"/>
    <property type="match status" value="1"/>
</dbReference>
<name>A0ABT9IWT5_9BACL</name>
<feature type="transmembrane region" description="Helical" evidence="1">
    <location>
        <begin position="150"/>
        <end position="170"/>
    </location>
</feature>
<dbReference type="InterPro" id="IPR056926">
    <property type="entry name" value="FLQE3_permease"/>
</dbReference>
<dbReference type="EMBL" id="JAVAMP010000001">
    <property type="protein sequence ID" value="MDP5273269.1"/>
    <property type="molecule type" value="Genomic_DNA"/>
</dbReference>
<accession>A0ABT9IWT5</accession>
<feature type="transmembrane region" description="Helical" evidence="1">
    <location>
        <begin position="89"/>
        <end position="115"/>
    </location>
</feature>
<evidence type="ECO:0000313" key="2">
    <source>
        <dbReference type="EMBL" id="MDP5273269.1"/>
    </source>
</evidence>
<proteinExistence type="predicted"/>
<keyword evidence="1" id="KW-0812">Transmembrane</keyword>
<feature type="transmembrane region" description="Helical" evidence="1">
    <location>
        <begin position="20"/>
        <end position="38"/>
    </location>
</feature>
<feature type="transmembrane region" description="Helical" evidence="1">
    <location>
        <begin position="122"/>
        <end position="144"/>
    </location>
</feature>
<feature type="transmembrane region" description="Helical" evidence="1">
    <location>
        <begin position="202"/>
        <end position="220"/>
    </location>
</feature>
<reference evidence="2 3" key="1">
    <citation type="submission" date="2023-08" db="EMBL/GenBank/DDBJ databases">
        <authorList>
            <person name="Park J.-S."/>
        </authorList>
    </citation>
    <scope>NUCLEOTIDE SEQUENCE [LARGE SCALE GENOMIC DNA]</scope>
    <source>
        <strain evidence="2 3">2205SS18-9</strain>
    </source>
</reference>
<keyword evidence="1" id="KW-1133">Transmembrane helix</keyword>